<organism evidence="1 2">
    <name type="scientific">Mucilaginibacter mali</name>
    <dbReference type="NCBI Taxonomy" id="2740462"/>
    <lineage>
        <taxon>Bacteria</taxon>
        <taxon>Pseudomonadati</taxon>
        <taxon>Bacteroidota</taxon>
        <taxon>Sphingobacteriia</taxon>
        <taxon>Sphingobacteriales</taxon>
        <taxon>Sphingobacteriaceae</taxon>
        <taxon>Mucilaginibacter</taxon>
    </lineage>
</organism>
<evidence type="ECO:0000313" key="1">
    <source>
        <dbReference type="EMBL" id="QKJ28319.1"/>
    </source>
</evidence>
<gene>
    <name evidence="1" type="ORF">HQ865_00605</name>
</gene>
<sequence>MSKEEKLLKRLLSIPTDLRWEELTKVVAIFGYEEFTGGKTGGSRRRFVDSNKNIITLHKPHPANIVKSYAIREVIAHLKTAGHLKDE</sequence>
<dbReference type="EMBL" id="CP054139">
    <property type="protein sequence ID" value="QKJ28319.1"/>
    <property type="molecule type" value="Genomic_DNA"/>
</dbReference>
<dbReference type="Pfam" id="PF07927">
    <property type="entry name" value="HicA_toxin"/>
    <property type="match status" value="1"/>
</dbReference>
<reference evidence="1 2" key="1">
    <citation type="submission" date="2020-05" db="EMBL/GenBank/DDBJ databases">
        <title>Mucilaginibacter mali sp. nov.</title>
        <authorList>
            <person name="Kim H.S."/>
            <person name="Lee K.C."/>
            <person name="Suh M.K."/>
            <person name="Kim J.-S."/>
            <person name="Han K.-I."/>
            <person name="Eom M.K."/>
            <person name="Shin Y.K."/>
            <person name="Lee J.-S."/>
        </authorList>
    </citation>
    <scope>NUCLEOTIDE SEQUENCE [LARGE SCALE GENOMIC DNA]</scope>
    <source>
        <strain evidence="1 2">G2-14</strain>
    </source>
</reference>
<dbReference type="KEGG" id="mmab:HQ865_00605"/>
<proteinExistence type="predicted"/>
<protein>
    <submittedName>
        <fullName evidence="1">Type II toxin-antitoxin system HicA family toxin</fullName>
    </submittedName>
</protein>
<dbReference type="GO" id="GO:0003729">
    <property type="term" value="F:mRNA binding"/>
    <property type="evidence" value="ECO:0007669"/>
    <property type="project" value="InterPro"/>
</dbReference>
<keyword evidence="2" id="KW-1185">Reference proteome</keyword>
<name>A0A7D4UBP6_9SPHI</name>
<dbReference type="RefSeq" id="WP_173413021.1">
    <property type="nucleotide sequence ID" value="NZ_CP054139.1"/>
</dbReference>
<dbReference type="Proteomes" id="UP000505355">
    <property type="component" value="Chromosome"/>
</dbReference>
<dbReference type="InterPro" id="IPR012933">
    <property type="entry name" value="HicA_mRNA_interferase"/>
</dbReference>
<accession>A0A7D4UBP6</accession>
<evidence type="ECO:0000313" key="2">
    <source>
        <dbReference type="Proteomes" id="UP000505355"/>
    </source>
</evidence>
<dbReference type="AlphaFoldDB" id="A0A7D4UBP6"/>